<evidence type="ECO:0000256" key="1">
    <source>
        <dbReference type="SAM" id="Phobius"/>
    </source>
</evidence>
<keyword evidence="3" id="KW-1185">Reference proteome</keyword>
<dbReference type="AlphaFoldDB" id="A0A5Q0TGK9"/>
<keyword evidence="1" id="KW-0472">Membrane</keyword>
<dbReference type="RefSeq" id="WP_153448406.1">
    <property type="nucleotide sequence ID" value="NZ_CP045700.1"/>
</dbReference>
<sequence length="55" mass="6181">MLYKEKTLKCKSIVIAFIFTLLVVIMLTMSAFTNLKSRINDVILPSVVMDLGFVA</sequence>
<gene>
    <name evidence="2" type="ORF">GFB47_12585</name>
</gene>
<keyword evidence="1" id="KW-0812">Transmembrane</keyword>
<name>A0A5Q0TGK9_9VIBR</name>
<evidence type="ECO:0000313" key="2">
    <source>
        <dbReference type="EMBL" id="QGA66272.1"/>
    </source>
</evidence>
<feature type="transmembrane region" description="Helical" evidence="1">
    <location>
        <begin position="12"/>
        <end position="32"/>
    </location>
</feature>
<dbReference type="EMBL" id="CP045700">
    <property type="protein sequence ID" value="QGA66272.1"/>
    <property type="molecule type" value="Genomic_DNA"/>
</dbReference>
<protein>
    <submittedName>
        <fullName evidence="2">Uncharacterized protein</fullName>
    </submittedName>
</protein>
<dbReference type="Proteomes" id="UP000348942">
    <property type="component" value="Chromosome 2"/>
</dbReference>
<reference evidence="2 3" key="1">
    <citation type="submission" date="2019-10" db="EMBL/GenBank/DDBJ databases">
        <title>Vibrio sp. nov., isolated from Coralline algae surface.</title>
        <authorList>
            <person name="Geng Y."/>
            <person name="Zhang X."/>
        </authorList>
    </citation>
    <scope>NUCLEOTIDE SEQUENCE [LARGE SCALE GENOMIC DNA]</scope>
    <source>
        <strain evidence="2 3">SM1977</strain>
    </source>
</reference>
<proteinExistence type="predicted"/>
<keyword evidence="1" id="KW-1133">Transmembrane helix</keyword>
<accession>A0A5Q0TGK9</accession>
<organism evidence="2 3">
    <name type="scientific">Vibrio algicola</name>
    <dbReference type="NCBI Taxonomy" id="2662262"/>
    <lineage>
        <taxon>Bacteria</taxon>
        <taxon>Pseudomonadati</taxon>
        <taxon>Pseudomonadota</taxon>
        <taxon>Gammaproteobacteria</taxon>
        <taxon>Vibrionales</taxon>
        <taxon>Vibrionaceae</taxon>
        <taxon>Vibrio</taxon>
    </lineage>
</organism>
<evidence type="ECO:0000313" key="3">
    <source>
        <dbReference type="Proteomes" id="UP000348942"/>
    </source>
</evidence>